<organism evidence="1">
    <name type="scientific">Schlesneria paludicola</name>
    <dbReference type="NCBI Taxonomy" id="360056"/>
    <lineage>
        <taxon>Bacteria</taxon>
        <taxon>Pseudomonadati</taxon>
        <taxon>Planctomycetota</taxon>
        <taxon>Planctomycetia</taxon>
        <taxon>Planctomycetales</taxon>
        <taxon>Planctomycetaceae</taxon>
        <taxon>Schlesneria</taxon>
    </lineage>
</organism>
<dbReference type="Gene3D" id="3.40.720.10">
    <property type="entry name" value="Alkaline Phosphatase, subunit A"/>
    <property type="match status" value="1"/>
</dbReference>
<dbReference type="EMBL" id="DSVQ01000016">
    <property type="protein sequence ID" value="HGT40250.1"/>
    <property type="molecule type" value="Genomic_DNA"/>
</dbReference>
<dbReference type="PANTHER" id="PTHR43737">
    <property type="entry name" value="BLL7424 PROTEIN"/>
    <property type="match status" value="1"/>
</dbReference>
<proteinExistence type="predicted"/>
<evidence type="ECO:0000313" key="1">
    <source>
        <dbReference type="EMBL" id="HGT40250.1"/>
    </source>
</evidence>
<dbReference type="PANTHER" id="PTHR43737:SF1">
    <property type="entry name" value="DUF1501 DOMAIN-CONTAINING PROTEIN"/>
    <property type="match status" value="1"/>
</dbReference>
<dbReference type="InterPro" id="IPR017850">
    <property type="entry name" value="Alkaline_phosphatase_core_sf"/>
</dbReference>
<dbReference type="InterPro" id="IPR010869">
    <property type="entry name" value="DUF1501"/>
</dbReference>
<gene>
    <name evidence="1" type="ORF">ENS64_13460</name>
</gene>
<protein>
    <submittedName>
        <fullName evidence="1">DUF1501 domain-containing protein</fullName>
    </submittedName>
</protein>
<dbReference type="Pfam" id="PF07394">
    <property type="entry name" value="DUF1501"/>
    <property type="match status" value="1"/>
</dbReference>
<sequence length="439" mass="48126">MAASCNPRHFARLHRRGFLSVGVLAGAGLTLPQLLARRAYGDLKSYKNFEGTAKSVIHIFLPGGMAHQESFDPKPFAPIEYRGEMRQVATKIPGEQFGETLPKTADVADKLCIIRSFTHGEAAHERGTHNMFTGYRPSPALQYPSIGSVVSHEFGPRNNLPPYVCIPNMPNEYAGSGYLSSAYAPFSLGSDPAQNGFRVRDLDLPNGIDDQRFSTRRTALEAVNAYFRQKEKSDDLAAMDTFYERAYSLISSPEARQAFDLSKEPDAIRDEYGRNQAGARMLLARRLVQAGVRLVNLTYGGWDMHNQIVRGFKSQMPAFDQAFSTLIRDLERTGLLSETLVMVSSEFGRTPKINGSAGRDHWPKVFSVVLAGGGIKGGMIYGSSNATASEPEEKPVGPADLFTTVYHCLGIVADKELMAPGDRPIEIVDGGELIKDVLA</sequence>
<accession>A0A7C4QWM3</accession>
<name>A0A7C4QWM3_9PLAN</name>
<dbReference type="SUPFAM" id="SSF53649">
    <property type="entry name" value="Alkaline phosphatase-like"/>
    <property type="match status" value="1"/>
</dbReference>
<reference evidence="1" key="1">
    <citation type="journal article" date="2020" name="mSystems">
        <title>Genome- and Community-Level Interaction Insights into Carbon Utilization and Element Cycling Functions of Hydrothermarchaeota in Hydrothermal Sediment.</title>
        <authorList>
            <person name="Zhou Z."/>
            <person name="Liu Y."/>
            <person name="Xu W."/>
            <person name="Pan J."/>
            <person name="Luo Z.H."/>
            <person name="Li M."/>
        </authorList>
    </citation>
    <scope>NUCLEOTIDE SEQUENCE [LARGE SCALE GENOMIC DNA]</scope>
    <source>
        <strain evidence="1">SpSt-508</strain>
    </source>
</reference>
<dbReference type="AlphaFoldDB" id="A0A7C4QWM3"/>
<comment type="caution">
    <text evidence="1">The sequence shown here is derived from an EMBL/GenBank/DDBJ whole genome shotgun (WGS) entry which is preliminary data.</text>
</comment>